<gene>
    <name evidence="11" type="primary">CYP5139BA1</name>
</gene>
<evidence type="ECO:0000256" key="5">
    <source>
        <dbReference type="ARBA" id="ARBA00022723"/>
    </source>
</evidence>
<dbReference type="PRINTS" id="PR00385">
    <property type="entry name" value="P450"/>
</dbReference>
<accession>A0AA86IYC1</accession>
<comment type="similarity">
    <text evidence="3 10">Belongs to the cytochrome P450 family.</text>
</comment>
<evidence type="ECO:0000256" key="3">
    <source>
        <dbReference type="ARBA" id="ARBA00010617"/>
    </source>
</evidence>
<keyword evidence="7 9" id="KW-0408">Iron</keyword>
<dbReference type="InterPro" id="IPR036396">
    <property type="entry name" value="Cyt_P450_sf"/>
</dbReference>
<evidence type="ECO:0000256" key="10">
    <source>
        <dbReference type="RuleBase" id="RU000461"/>
    </source>
</evidence>
<dbReference type="PANTHER" id="PTHR24305">
    <property type="entry name" value="CYTOCHROME P450"/>
    <property type="match status" value="1"/>
</dbReference>
<dbReference type="AlphaFoldDB" id="A0AA86IYC1"/>
<feature type="binding site" description="axial binding residue" evidence="9">
    <location>
        <position position="476"/>
    </location>
    <ligand>
        <name>heme</name>
        <dbReference type="ChEBI" id="CHEBI:30413"/>
    </ligand>
    <ligandPart>
        <name>Fe</name>
        <dbReference type="ChEBI" id="CHEBI:18248"/>
    </ligandPart>
</feature>
<sequence>MVQLTDALSWILGAIVIRIVWRNCISAYISPLRTLRGPPCPSPFYGHVRQIFRAGNSHITAQMVKEHGRNVFCRWLFMVPCLWTTDPQAIRHVLHSGIYTKPWEFRIPAARVVGNSVLVAEGDKHRGQRTIMNPAFGPAQIRELVQIFVEKSAQLRDVWVAEIAAQGGCARVDVVNDLKKMTLDVIGLAGFGYELNSLSTTQKPNELARAFHHIFNATPPVSIYRIIMDFLPFLDFFPDERTKAIREAHVVMRRIGTELVRDKKAAVMRELNDQNGGVEKKDVLGRDLLSLLIKANMATNIPENQRLTDEEVLAQIPTFLVAGHETTSTAAAWCLYALAQNPRAQQKLREELLNAQTESPSADELAALPYLDNVVRESLRLHAPVAFMLRGSEQDDVIPTSEPFVDRNGKTQNGIRVGKGNRVIMSILALNHSTELWGDDALEFRPERWENPPADISNIPGVWGHMLTFSGGPHACIGFRFSVAELKALIFTLVRALTFEFAADPEDVTSVGMFTQRPALRSEVKKGAQLPFFIRPYVPA</sequence>
<keyword evidence="4 9" id="KW-0349">Heme</keyword>
<dbReference type="GO" id="GO:0004497">
    <property type="term" value="F:monooxygenase activity"/>
    <property type="evidence" value="ECO:0007669"/>
    <property type="project" value="UniProtKB-KW"/>
</dbReference>
<dbReference type="InterPro" id="IPR050121">
    <property type="entry name" value="Cytochrome_P450_monoxygenase"/>
</dbReference>
<keyword evidence="5 9" id="KW-0479">Metal-binding</keyword>
<evidence type="ECO:0000256" key="9">
    <source>
        <dbReference type="PIRSR" id="PIRSR602403-1"/>
    </source>
</evidence>
<evidence type="ECO:0000256" key="2">
    <source>
        <dbReference type="ARBA" id="ARBA00005179"/>
    </source>
</evidence>
<proteinExistence type="evidence at transcript level"/>
<evidence type="ECO:0000313" key="11">
    <source>
        <dbReference type="EMBL" id="BED42953.1"/>
    </source>
</evidence>
<dbReference type="PANTHER" id="PTHR24305:SF166">
    <property type="entry name" value="CYTOCHROME P450 12A4, MITOCHONDRIAL-RELATED"/>
    <property type="match status" value="1"/>
</dbReference>
<protein>
    <submittedName>
        <fullName evidence="11">Cytochrome P450 monooxygenase</fullName>
    </submittedName>
</protein>
<dbReference type="Pfam" id="PF00067">
    <property type="entry name" value="p450"/>
    <property type="match status" value="1"/>
</dbReference>
<name>A0AA86IYC1_TRAVE</name>
<dbReference type="CDD" id="cd11069">
    <property type="entry name" value="CYP_FUM15-like"/>
    <property type="match status" value="1"/>
</dbReference>
<evidence type="ECO:0000256" key="4">
    <source>
        <dbReference type="ARBA" id="ARBA00022617"/>
    </source>
</evidence>
<dbReference type="InterPro" id="IPR017972">
    <property type="entry name" value="Cyt_P450_CS"/>
</dbReference>
<dbReference type="PRINTS" id="PR00465">
    <property type="entry name" value="EP450IV"/>
</dbReference>
<evidence type="ECO:0000256" key="1">
    <source>
        <dbReference type="ARBA" id="ARBA00001971"/>
    </source>
</evidence>
<dbReference type="InterPro" id="IPR001128">
    <property type="entry name" value="Cyt_P450"/>
</dbReference>
<dbReference type="GO" id="GO:0016705">
    <property type="term" value="F:oxidoreductase activity, acting on paired donors, with incorporation or reduction of molecular oxygen"/>
    <property type="evidence" value="ECO:0007669"/>
    <property type="project" value="InterPro"/>
</dbReference>
<dbReference type="EMBL" id="LC761708">
    <property type="protein sequence ID" value="BED42953.1"/>
    <property type="molecule type" value="mRNA"/>
</dbReference>
<dbReference type="GO" id="GO:0020037">
    <property type="term" value="F:heme binding"/>
    <property type="evidence" value="ECO:0007669"/>
    <property type="project" value="InterPro"/>
</dbReference>
<evidence type="ECO:0000256" key="7">
    <source>
        <dbReference type="ARBA" id="ARBA00023004"/>
    </source>
</evidence>
<dbReference type="PROSITE" id="PS00086">
    <property type="entry name" value="CYTOCHROME_P450"/>
    <property type="match status" value="1"/>
</dbReference>
<comment type="cofactor">
    <cofactor evidence="1 9">
        <name>heme</name>
        <dbReference type="ChEBI" id="CHEBI:30413"/>
    </cofactor>
</comment>
<organism evidence="11">
    <name type="scientific">Trametes versicolor</name>
    <name type="common">White-rot fungus</name>
    <name type="synonym">Coriolus versicolor</name>
    <dbReference type="NCBI Taxonomy" id="5325"/>
    <lineage>
        <taxon>Eukaryota</taxon>
        <taxon>Fungi</taxon>
        <taxon>Dikarya</taxon>
        <taxon>Basidiomycota</taxon>
        <taxon>Agaricomycotina</taxon>
        <taxon>Agaricomycetes</taxon>
        <taxon>Polyporales</taxon>
        <taxon>Polyporaceae</taxon>
        <taxon>Trametes</taxon>
    </lineage>
</organism>
<comment type="pathway">
    <text evidence="2">Secondary metabolite biosynthesis.</text>
</comment>
<dbReference type="SUPFAM" id="SSF48264">
    <property type="entry name" value="Cytochrome P450"/>
    <property type="match status" value="1"/>
</dbReference>
<dbReference type="Gene3D" id="1.10.630.10">
    <property type="entry name" value="Cytochrome P450"/>
    <property type="match status" value="1"/>
</dbReference>
<dbReference type="InterPro" id="IPR002403">
    <property type="entry name" value="Cyt_P450_E_grp-IV"/>
</dbReference>
<dbReference type="GO" id="GO:0005506">
    <property type="term" value="F:iron ion binding"/>
    <property type="evidence" value="ECO:0007669"/>
    <property type="project" value="InterPro"/>
</dbReference>
<evidence type="ECO:0000256" key="6">
    <source>
        <dbReference type="ARBA" id="ARBA00023002"/>
    </source>
</evidence>
<reference evidence="11" key="1">
    <citation type="submission" date="2023-03" db="EMBL/GenBank/DDBJ databases">
        <title>cytochrome P450 monooxygenase from Trametes versicolor.</title>
        <authorList>
            <person name="Ichinose H."/>
        </authorList>
    </citation>
    <scope>NUCLEOTIDE SEQUENCE</scope>
    <source>
        <strain evidence="11">NBRC 30340</strain>
    </source>
</reference>
<keyword evidence="8 10" id="KW-0503">Monooxygenase</keyword>
<keyword evidence="6 10" id="KW-0560">Oxidoreductase</keyword>
<evidence type="ECO:0000256" key="8">
    <source>
        <dbReference type="ARBA" id="ARBA00023033"/>
    </source>
</evidence>